<evidence type="ECO:0000256" key="1">
    <source>
        <dbReference type="SAM" id="MobiDB-lite"/>
    </source>
</evidence>
<reference evidence="3 4" key="1">
    <citation type="submission" date="2020-08" db="EMBL/GenBank/DDBJ databases">
        <authorList>
            <person name="Newling K."/>
            <person name="Davey J."/>
            <person name="Forrester S."/>
        </authorList>
    </citation>
    <scope>NUCLEOTIDE SEQUENCE [LARGE SCALE GENOMIC DNA]</scope>
    <source>
        <strain evidence="4">Crithidia deanei Carvalho (ATCC PRA-265)</strain>
    </source>
</reference>
<accession>A0A7G2CMQ3</accession>
<name>A0A7G2CMQ3_9TRYP</name>
<evidence type="ECO:0000256" key="2">
    <source>
        <dbReference type="SAM" id="Phobius"/>
    </source>
</evidence>
<dbReference type="AlphaFoldDB" id="A0A7G2CMQ3"/>
<evidence type="ECO:0000313" key="3">
    <source>
        <dbReference type="EMBL" id="CAD2221120.1"/>
    </source>
</evidence>
<dbReference type="EMBL" id="LR877163">
    <property type="protein sequence ID" value="CAD2221120.1"/>
    <property type="molecule type" value="Genomic_DNA"/>
</dbReference>
<keyword evidence="2" id="KW-0472">Membrane</keyword>
<keyword evidence="2" id="KW-1133">Transmembrane helix</keyword>
<feature type="region of interest" description="Disordered" evidence="1">
    <location>
        <begin position="263"/>
        <end position="286"/>
    </location>
</feature>
<feature type="transmembrane region" description="Helical" evidence="2">
    <location>
        <begin position="58"/>
        <end position="79"/>
    </location>
</feature>
<gene>
    <name evidence="3" type="ORF">ADEAN_000865100</name>
</gene>
<protein>
    <submittedName>
        <fullName evidence="3">Uncharacterized protein</fullName>
    </submittedName>
</protein>
<sequence length="286" mass="31793">MLALIPHALFFAILLILVVVPPLYIFDPEDHVGESLGPPPAGTVTTDASVSDTVRQKLYLLFVIPVCACLNALFLYFLYYRPVRFTQYRVEQNVFSLHQILFAGMKILKDNNIFFSQDESAAWGPPSMIMPFDCSAVPSDHRKFKGTDGPGVHNAAFSTGLHARPANVEKNSFTTWAMSPSINELRIAVEQNYIVPANIAERNFQHAIEKLVEGHQKGDDGFYSSNNVVAASWPSDEPPSKKRRDSSRNIARERGAFIVAERASTEVESSASISRGDISFQKARPF</sequence>
<keyword evidence="4" id="KW-1185">Reference proteome</keyword>
<proteinExistence type="predicted"/>
<keyword evidence="2" id="KW-0812">Transmembrane</keyword>
<dbReference type="VEuPathDB" id="TriTrypDB:ADEAN_000865100"/>
<feature type="region of interest" description="Disordered" evidence="1">
    <location>
        <begin position="230"/>
        <end position="250"/>
    </location>
</feature>
<dbReference type="OrthoDB" id="263260at2759"/>
<dbReference type="Proteomes" id="UP000515908">
    <property type="component" value="Chromosome 19"/>
</dbReference>
<evidence type="ECO:0000313" key="4">
    <source>
        <dbReference type="Proteomes" id="UP000515908"/>
    </source>
</evidence>
<feature type="transmembrane region" description="Helical" evidence="2">
    <location>
        <begin position="7"/>
        <end position="26"/>
    </location>
</feature>
<organism evidence="3 4">
    <name type="scientific">Angomonas deanei</name>
    <dbReference type="NCBI Taxonomy" id="59799"/>
    <lineage>
        <taxon>Eukaryota</taxon>
        <taxon>Discoba</taxon>
        <taxon>Euglenozoa</taxon>
        <taxon>Kinetoplastea</taxon>
        <taxon>Metakinetoplastina</taxon>
        <taxon>Trypanosomatida</taxon>
        <taxon>Trypanosomatidae</taxon>
        <taxon>Strigomonadinae</taxon>
        <taxon>Angomonas</taxon>
    </lineage>
</organism>